<dbReference type="Proteomes" id="UP001596047">
    <property type="component" value="Unassembled WGS sequence"/>
</dbReference>
<feature type="domain" description="HTH merR-type" evidence="1">
    <location>
        <begin position="12"/>
        <end position="74"/>
    </location>
</feature>
<comment type="caution">
    <text evidence="2">The sequence shown here is derived from an EMBL/GenBank/DDBJ whole genome shotgun (WGS) entry which is preliminary data.</text>
</comment>
<dbReference type="RefSeq" id="WP_379189683.1">
    <property type="nucleotide sequence ID" value="NZ_JBHSOW010000068.1"/>
</dbReference>
<keyword evidence="3" id="KW-1185">Reference proteome</keyword>
<evidence type="ECO:0000313" key="2">
    <source>
        <dbReference type="EMBL" id="MFC5651088.1"/>
    </source>
</evidence>
<evidence type="ECO:0000313" key="3">
    <source>
        <dbReference type="Proteomes" id="UP001596047"/>
    </source>
</evidence>
<proteinExistence type="predicted"/>
<evidence type="ECO:0000259" key="1">
    <source>
        <dbReference type="Pfam" id="PF13411"/>
    </source>
</evidence>
<organism evidence="2 3">
    <name type="scientific">Paenibacillus solisilvae</name>
    <dbReference type="NCBI Taxonomy" id="2486751"/>
    <lineage>
        <taxon>Bacteria</taxon>
        <taxon>Bacillati</taxon>
        <taxon>Bacillota</taxon>
        <taxon>Bacilli</taxon>
        <taxon>Bacillales</taxon>
        <taxon>Paenibacillaceae</taxon>
        <taxon>Paenibacillus</taxon>
    </lineage>
</organism>
<accession>A0ABW0VYW7</accession>
<name>A0ABW0VYW7_9BACL</name>
<reference evidence="3" key="1">
    <citation type="journal article" date="2019" name="Int. J. Syst. Evol. Microbiol.">
        <title>The Global Catalogue of Microorganisms (GCM) 10K type strain sequencing project: providing services to taxonomists for standard genome sequencing and annotation.</title>
        <authorList>
            <consortium name="The Broad Institute Genomics Platform"/>
            <consortium name="The Broad Institute Genome Sequencing Center for Infectious Disease"/>
            <person name="Wu L."/>
            <person name="Ma J."/>
        </authorList>
    </citation>
    <scope>NUCLEOTIDE SEQUENCE [LARGE SCALE GENOMIC DNA]</scope>
    <source>
        <strain evidence="3">CGMCC 1.3240</strain>
    </source>
</reference>
<dbReference type="InterPro" id="IPR000551">
    <property type="entry name" value="MerR-type_HTH_dom"/>
</dbReference>
<sequence>MENGTHMGYLANDLARDIEIPTSTLSKWTSEFEKKSGILIKRNEKEQHIYSDRELKAFREIKNLLNNRVPFEDAITDAATMYLENESNHKDEVRLSKSELQEIIRKEVQSAIEEEREAMFKAIEVKMNEMKEWLKEVIR</sequence>
<gene>
    <name evidence="2" type="ORF">ACFPYJ_18640</name>
</gene>
<dbReference type="Pfam" id="PF13411">
    <property type="entry name" value="MerR_1"/>
    <property type="match status" value="1"/>
</dbReference>
<dbReference type="EMBL" id="JBHSOW010000068">
    <property type="protein sequence ID" value="MFC5651088.1"/>
    <property type="molecule type" value="Genomic_DNA"/>
</dbReference>
<protein>
    <submittedName>
        <fullName evidence="2">MerR family transcriptional regulator</fullName>
    </submittedName>
</protein>
<dbReference type="Gene3D" id="1.10.1660.10">
    <property type="match status" value="1"/>
</dbReference>